<comment type="similarity">
    <text evidence="2 6">Belongs to the sodium:solute symporter (SSF) (TC 2.A.21) family.</text>
</comment>
<reference evidence="9 10" key="1">
    <citation type="journal article" date="2019" name="Nat. Ecol. Evol.">
        <title>Megaphylogeny resolves global patterns of mushroom evolution.</title>
        <authorList>
            <person name="Varga T."/>
            <person name="Krizsan K."/>
            <person name="Foldi C."/>
            <person name="Dima B."/>
            <person name="Sanchez-Garcia M."/>
            <person name="Sanchez-Ramirez S."/>
            <person name="Szollosi G.J."/>
            <person name="Szarkandi J.G."/>
            <person name="Papp V."/>
            <person name="Albert L."/>
            <person name="Andreopoulos W."/>
            <person name="Angelini C."/>
            <person name="Antonin V."/>
            <person name="Barry K.W."/>
            <person name="Bougher N.L."/>
            <person name="Buchanan P."/>
            <person name="Buyck B."/>
            <person name="Bense V."/>
            <person name="Catcheside P."/>
            <person name="Chovatia M."/>
            <person name="Cooper J."/>
            <person name="Damon W."/>
            <person name="Desjardin D."/>
            <person name="Finy P."/>
            <person name="Geml J."/>
            <person name="Haridas S."/>
            <person name="Hughes K."/>
            <person name="Justo A."/>
            <person name="Karasinski D."/>
            <person name="Kautmanova I."/>
            <person name="Kiss B."/>
            <person name="Kocsube S."/>
            <person name="Kotiranta H."/>
            <person name="LaButti K.M."/>
            <person name="Lechner B.E."/>
            <person name="Liimatainen K."/>
            <person name="Lipzen A."/>
            <person name="Lukacs Z."/>
            <person name="Mihaltcheva S."/>
            <person name="Morgado L.N."/>
            <person name="Niskanen T."/>
            <person name="Noordeloos M.E."/>
            <person name="Ohm R.A."/>
            <person name="Ortiz-Santana B."/>
            <person name="Ovrebo C."/>
            <person name="Racz N."/>
            <person name="Riley R."/>
            <person name="Savchenko A."/>
            <person name="Shiryaev A."/>
            <person name="Soop K."/>
            <person name="Spirin V."/>
            <person name="Szebenyi C."/>
            <person name="Tomsovsky M."/>
            <person name="Tulloss R.E."/>
            <person name="Uehling J."/>
            <person name="Grigoriev I.V."/>
            <person name="Vagvolgyi C."/>
            <person name="Papp T."/>
            <person name="Martin F.M."/>
            <person name="Miettinen O."/>
            <person name="Hibbett D.S."/>
            <person name="Nagy L.G."/>
        </authorList>
    </citation>
    <scope>NUCLEOTIDE SEQUENCE [LARGE SCALE GENOMIC DNA]</scope>
    <source>
        <strain evidence="9 10">OMC1185</strain>
    </source>
</reference>
<dbReference type="PROSITE" id="PS50283">
    <property type="entry name" value="NA_SOLUT_SYMP_3"/>
    <property type="match status" value="1"/>
</dbReference>
<comment type="subcellular location">
    <subcellularLocation>
        <location evidence="1">Membrane</location>
        <topology evidence="1">Multi-pass membrane protein</topology>
    </subcellularLocation>
</comment>
<dbReference type="Gene3D" id="1.20.1730.10">
    <property type="entry name" value="Sodium/glucose cotransporter"/>
    <property type="match status" value="1"/>
</dbReference>
<dbReference type="Proteomes" id="UP000305948">
    <property type="component" value="Unassembled WGS sequence"/>
</dbReference>
<feature type="transmembrane region" description="Helical" evidence="8">
    <location>
        <begin position="491"/>
        <end position="511"/>
    </location>
</feature>
<evidence type="ECO:0000256" key="3">
    <source>
        <dbReference type="ARBA" id="ARBA00022692"/>
    </source>
</evidence>
<dbReference type="AlphaFoldDB" id="A0A5C3N7A4"/>
<protein>
    <submittedName>
        <fullName evidence="9">Urea transporter</fullName>
    </submittedName>
</protein>
<evidence type="ECO:0000256" key="4">
    <source>
        <dbReference type="ARBA" id="ARBA00022989"/>
    </source>
</evidence>
<dbReference type="OrthoDB" id="6132759at2759"/>
<evidence type="ECO:0000256" key="2">
    <source>
        <dbReference type="ARBA" id="ARBA00006434"/>
    </source>
</evidence>
<feature type="transmembrane region" description="Helical" evidence="8">
    <location>
        <begin position="53"/>
        <end position="69"/>
    </location>
</feature>
<keyword evidence="3 8" id="KW-0812">Transmembrane</keyword>
<dbReference type="InterPro" id="IPR001734">
    <property type="entry name" value="Na/solute_symporter"/>
</dbReference>
<dbReference type="InterPro" id="IPR031155">
    <property type="entry name" value="DUR"/>
</dbReference>
<evidence type="ECO:0000256" key="7">
    <source>
        <dbReference type="SAM" id="MobiDB-lite"/>
    </source>
</evidence>
<dbReference type="GO" id="GO:0005886">
    <property type="term" value="C:plasma membrane"/>
    <property type="evidence" value="ECO:0007669"/>
    <property type="project" value="TreeGrafter"/>
</dbReference>
<evidence type="ECO:0000256" key="5">
    <source>
        <dbReference type="ARBA" id="ARBA00023136"/>
    </source>
</evidence>
<dbReference type="InterPro" id="IPR038377">
    <property type="entry name" value="Na/Glc_symporter_sf"/>
</dbReference>
<feature type="transmembrane region" description="Helical" evidence="8">
    <location>
        <begin position="615"/>
        <end position="639"/>
    </location>
</feature>
<feature type="transmembrane region" description="Helical" evidence="8">
    <location>
        <begin position="198"/>
        <end position="215"/>
    </location>
</feature>
<sequence>MADTPLPQGVGYGVVLGLGLFFALVMNVITWVQARFSRYSPSSAAEFTAASRSLKTGIVVAGIVSSWTWSLTLLQSATQSYTMGISGGYWYAVGGALQIAIFSVIASKVKSNANRATTFPEVAYVRFGTAGHLAFLWCGLVCNTIVSACILLGGETVVSALTGMNSYAALFLIPVGVSIYVATGGLRATFISDATHTFFLLAILLCFVFTVYTRSDTVGSPARLYYLLERAAELSPVDGNYHGSYLTFRSRPGAIFAVQSIITGFGLVNCDQGYWSRAIASNPGTTAKAYFLGGFAWFSIPFACGTTLGLAARALSTLPDFQTLSPSDVSAGLAGVQAVTYVMGKAGAVLALLLVFLSVTSALSAEMIAVATLLSFDVYRQYFRPDATSREIVTVSRYCIAFWPVFSGAIASMFKAVGINMGWLFYFLGVATASGVFPIALTFTWRDLSKAGAVAGSMGGMAIALAVWFAAAKATGGKITVETLSGQWVSFAGNAAAIGAGGVLSVGLSLWRPARFDWEKTRNMRVVSGESGSRDGAIGESGGGKDGDVAVNEKTSEDSDPEFQRLQATDSLDIKSLDVTFRFYGWLFALFAAVITIIIPVPLGAAPYVFSRHFFAGVVGIQIIWLFLAVFLAVALPLIESRKALWRIVRRPLVSSVLNESG</sequence>
<dbReference type="PANTHER" id="PTHR46154:SF2">
    <property type="entry name" value="SOLUTE SYMPORTER FAMILY TRANSPORTER (AFU_ORTHOLOGUE AFUA_6G03200)"/>
    <property type="match status" value="1"/>
</dbReference>
<feature type="transmembrane region" description="Helical" evidence="8">
    <location>
        <begin position="452"/>
        <end position="471"/>
    </location>
</feature>
<dbReference type="CDD" id="cd11476">
    <property type="entry name" value="SLC5sbd_DUR3"/>
    <property type="match status" value="1"/>
</dbReference>
<dbReference type="Pfam" id="PF00474">
    <property type="entry name" value="SSF"/>
    <property type="match status" value="1"/>
</dbReference>
<feature type="transmembrane region" description="Helical" evidence="8">
    <location>
        <begin position="253"/>
        <end position="270"/>
    </location>
</feature>
<feature type="region of interest" description="Disordered" evidence="7">
    <location>
        <begin position="528"/>
        <end position="562"/>
    </location>
</feature>
<feature type="transmembrane region" description="Helical" evidence="8">
    <location>
        <begin position="423"/>
        <end position="445"/>
    </location>
</feature>
<evidence type="ECO:0000256" key="1">
    <source>
        <dbReference type="ARBA" id="ARBA00004141"/>
    </source>
</evidence>
<evidence type="ECO:0000256" key="6">
    <source>
        <dbReference type="RuleBase" id="RU362091"/>
    </source>
</evidence>
<evidence type="ECO:0000313" key="10">
    <source>
        <dbReference type="Proteomes" id="UP000305948"/>
    </source>
</evidence>
<evidence type="ECO:0000256" key="8">
    <source>
        <dbReference type="SAM" id="Phobius"/>
    </source>
</evidence>
<feature type="transmembrane region" description="Helical" evidence="8">
    <location>
        <begin position="12"/>
        <end position="32"/>
    </location>
</feature>
<feature type="transmembrane region" description="Helical" evidence="8">
    <location>
        <begin position="349"/>
        <end position="374"/>
    </location>
</feature>
<keyword evidence="5 8" id="KW-0472">Membrane</keyword>
<gene>
    <name evidence="9" type="ORF">OE88DRAFT_1793327</name>
</gene>
<dbReference type="PANTHER" id="PTHR46154">
    <property type="match status" value="1"/>
</dbReference>
<proteinExistence type="inferred from homology"/>
<name>A0A5C3N7A4_9AGAM</name>
<feature type="transmembrane region" description="Helical" evidence="8">
    <location>
        <begin position="89"/>
        <end position="109"/>
    </location>
</feature>
<accession>A0A5C3N7A4</accession>
<dbReference type="GO" id="GO:0015204">
    <property type="term" value="F:urea transmembrane transporter activity"/>
    <property type="evidence" value="ECO:0007669"/>
    <property type="project" value="InterPro"/>
</dbReference>
<organism evidence="9 10">
    <name type="scientific">Heliocybe sulcata</name>
    <dbReference type="NCBI Taxonomy" id="5364"/>
    <lineage>
        <taxon>Eukaryota</taxon>
        <taxon>Fungi</taxon>
        <taxon>Dikarya</taxon>
        <taxon>Basidiomycota</taxon>
        <taxon>Agaricomycotina</taxon>
        <taxon>Agaricomycetes</taxon>
        <taxon>Gloeophyllales</taxon>
        <taxon>Gloeophyllaceae</taxon>
        <taxon>Heliocybe</taxon>
    </lineage>
</organism>
<evidence type="ECO:0000313" key="9">
    <source>
        <dbReference type="EMBL" id="TFK53122.1"/>
    </source>
</evidence>
<keyword evidence="10" id="KW-1185">Reference proteome</keyword>
<feature type="transmembrane region" description="Helical" evidence="8">
    <location>
        <begin position="166"/>
        <end position="186"/>
    </location>
</feature>
<keyword evidence="4 8" id="KW-1133">Transmembrane helix</keyword>
<feature type="transmembrane region" description="Helical" evidence="8">
    <location>
        <begin position="290"/>
        <end position="312"/>
    </location>
</feature>
<dbReference type="EMBL" id="ML213508">
    <property type="protein sequence ID" value="TFK53122.1"/>
    <property type="molecule type" value="Genomic_DNA"/>
</dbReference>
<feature type="transmembrane region" description="Helical" evidence="8">
    <location>
        <begin position="583"/>
        <end position="603"/>
    </location>
</feature>
<dbReference type="STRING" id="5364.A0A5C3N7A4"/>
<feature type="transmembrane region" description="Helical" evidence="8">
    <location>
        <begin position="130"/>
        <end position="154"/>
    </location>
</feature>
<feature type="transmembrane region" description="Helical" evidence="8">
    <location>
        <begin position="395"/>
        <end position="417"/>
    </location>
</feature>